<reference evidence="1 2" key="1">
    <citation type="submission" date="2015-01" db="EMBL/GenBank/DDBJ databases">
        <title>Evolution of Trichinella species and genotypes.</title>
        <authorList>
            <person name="Korhonen P.K."/>
            <person name="Edoardo P."/>
            <person name="Giuseppe L.R."/>
            <person name="Gasser R.B."/>
        </authorList>
    </citation>
    <scope>NUCLEOTIDE SEQUENCE [LARGE SCALE GENOMIC DNA]</scope>
    <source>
        <strain evidence="1">ISS1029</strain>
    </source>
</reference>
<gene>
    <name evidence="1" type="ORF">T11_11963</name>
</gene>
<protein>
    <submittedName>
        <fullName evidence="1">Uncharacterized protein</fullName>
    </submittedName>
</protein>
<keyword evidence="2" id="KW-1185">Reference proteome</keyword>
<evidence type="ECO:0000313" key="1">
    <source>
        <dbReference type="EMBL" id="KRY94619.1"/>
    </source>
</evidence>
<name>A0A0V1G8T1_9BILA</name>
<dbReference type="EMBL" id="JYDP01004772">
    <property type="protein sequence ID" value="KRY94619.1"/>
    <property type="molecule type" value="Genomic_DNA"/>
</dbReference>
<evidence type="ECO:0000313" key="2">
    <source>
        <dbReference type="Proteomes" id="UP000055024"/>
    </source>
</evidence>
<dbReference type="OrthoDB" id="5919819at2759"/>
<organism evidence="1 2">
    <name type="scientific">Trichinella zimbabwensis</name>
    <dbReference type="NCBI Taxonomy" id="268475"/>
    <lineage>
        <taxon>Eukaryota</taxon>
        <taxon>Metazoa</taxon>
        <taxon>Ecdysozoa</taxon>
        <taxon>Nematoda</taxon>
        <taxon>Enoplea</taxon>
        <taxon>Dorylaimia</taxon>
        <taxon>Trichinellida</taxon>
        <taxon>Trichinellidae</taxon>
        <taxon>Trichinella</taxon>
    </lineage>
</organism>
<dbReference type="Proteomes" id="UP000055024">
    <property type="component" value="Unassembled WGS sequence"/>
</dbReference>
<sequence>MLIAKNKKPHTIGENLVKPCIVNALNAESMNWLMI</sequence>
<accession>A0A0V1G8T1</accession>
<proteinExistence type="predicted"/>
<dbReference type="AlphaFoldDB" id="A0A0V1G8T1"/>
<comment type="caution">
    <text evidence="1">The sequence shown here is derived from an EMBL/GenBank/DDBJ whole genome shotgun (WGS) entry which is preliminary data.</text>
</comment>